<evidence type="ECO:0000256" key="1">
    <source>
        <dbReference type="SAM" id="Phobius"/>
    </source>
</evidence>
<accession>A0ABX3NWC8</accession>
<dbReference type="Pfam" id="PF16389">
    <property type="entry name" value="DUF4998"/>
    <property type="match status" value="1"/>
</dbReference>
<proteinExistence type="predicted"/>
<evidence type="ECO:0000313" key="2">
    <source>
        <dbReference type="EMBL" id="OQP48345.1"/>
    </source>
</evidence>
<evidence type="ECO:0008006" key="4">
    <source>
        <dbReference type="Google" id="ProtNLM"/>
    </source>
</evidence>
<keyword evidence="1" id="KW-1133">Transmembrane helix</keyword>
<dbReference type="Proteomes" id="UP000192277">
    <property type="component" value="Unassembled WGS sequence"/>
</dbReference>
<keyword evidence="3" id="KW-1185">Reference proteome</keyword>
<dbReference type="EMBL" id="LWBO01000012">
    <property type="protein sequence ID" value="OQP48345.1"/>
    <property type="molecule type" value="Genomic_DNA"/>
</dbReference>
<protein>
    <recommendedName>
        <fullName evidence="4">DUF4998 domain-containing protein</fullName>
    </recommendedName>
</protein>
<reference evidence="2 3" key="1">
    <citation type="submission" date="2016-04" db="EMBL/GenBank/DDBJ databases">
        <authorList>
            <person name="Chen L."/>
            <person name="Zhuang W."/>
            <person name="Wang G."/>
        </authorList>
    </citation>
    <scope>NUCLEOTIDE SEQUENCE [LARGE SCALE GENOMIC DNA]</scope>
    <source>
        <strain evidence="3">GR20</strain>
    </source>
</reference>
<sequence>MGTEKVIQFIQQKIIMRVRKYSIYIAMLVVYSAGLFACSKMNATYEDFIKDGEVVYIAKVDSVTAYPGNNRMALSMLLTSDPRISKVKVYWSAGGQTDSTEKAVQRTDNVDTVRFSFNKLAEGTYTFNIYSYDKAGHRSVKNDVIGTVYGDRYISQLVNRAIKSSAYSDAAQTATIKWYGVGADVIGQEILYTDNFGAQQKFYSKNEGPADSTVLPVYKKGSSLQFRTLYKPAPNAIDTFYSNYEYRQVP</sequence>
<name>A0ABX3NWC8_9BACT</name>
<keyword evidence="1" id="KW-0472">Membrane</keyword>
<keyword evidence="1" id="KW-0812">Transmembrane</keyword>
<evidence type="ECO:0000313" key="3">
    <source>
        <dbReference type="Proteomes" id="UP000192277"/>
    </source>
</evidence>
<organism evidence="2 3">
    <name type="scientific">Niastella koreensis</name>
    <dbReference type="NCBI Taxonomy" id="354356"/>
    <lineage>
        <taxon>Bacteria</taxon>
        <taxon>Pseudomonadati</taxon>
        <taxon>Bacteroidota</taxon>
        <taxon>Chitinophagia</taxon>
        <taxon>Chitinophagales</taxon>
        <taxon>Chitinophagaceae</taxon>
        <taxon>Niastella</taxon>
    </lineage>
</organism>
<gene>
    <name evidence="2" type="ORF">A4D02_06410</name>
</gene>
<feature type="transmembrane region" description="Helical" evidence="1">
    <location>
        <begin position="21"/>
        <end position="37"/>
    </location>
</feature>
<comment type="caution">
    <text evidence="2">The sequence shown here is derived from an EMBL/GenBank/DDBJ whole genome shotgun (WGS) entry which is preliminary data.</text>
</comment>